<evidence type="ECO:0000256" key="3">
    <source>
        <dbReference type="ARBA" id="ARBA00022833"/>
    </source>
</evidence>
<evidence type="ECO:0000256" key="1">
    <source>
        <dbReference type="ARBA" id="ARBA00022723"/>
    </source>
</evidence>
<dbReference type="Gene3D" id="6.10.140.2220">
    <property type="match status" value="1"/>
</dbReference>
<dbReference type="GO" id="GO:0031418">
    <property type="term" value="F:L-ascorbic acid binding"/>
    <property type="evidence" value="ECO:0007669"/>
    <property type="project" value="UniProtKB-KW"/>
</dbReference>
<dbReference type="AlphaFoldDB" id="A0AAD9K529"/>
<evidence type="ECO:0000313" key="8">
    <source>
        <dbReference type="EMBL" id="KAK2165016.1"/>
    </source>
</evidence>
<dbReference type="GO" id="GO:0008198">
    <property type="term" value="F:ferrous iron binding"/>
    <property type="evidence" value="ECO:0007669"/>
    <property type="project" value="TreeGrafter"/>
</dbReference>
<protein>
    <recommendedName>
        <fullName evidence="7">MYND-type domain-containing protein</fullName>
    </recommendedName>
</protein>
<feature type="domain" description="MYND-type" evidence="7">
    <location>
        <begin position="18"/>
        <end position="55"/>
    </location>
</feature>
<sequence>MADDGRGLRDESDSRPFCELCGALENLKLCSGCERSYYCNREHQLTNWKRHKPKCGGRRRSAAVRRKADDNGELAKADDMAGGGGRLSTEPADADGRRPGQSRTHDGPDMRQTAAEQSAADSSNLLRDISHGARDINSPVVERSGGIQPYLTGDGTEDLTSSTTTTYDQSLDYELDAVGLPASINGQLKSRPMRVTMAPDPSNSSQAADIGYHDAVSMKKTRSFVDCPEHGGQALVTAYKSSDSCEQKMTGMTLQSRGTIAKVSSEPTFGTVRHACHTRVSSVENLSVRDVGATAERPGASKEENVFKIPNSVDHKGKRKITDCKPSSDLQESTKIQQEETRLADYVVKCLNDYGMCVVDTFMGEEKGTRILNEVRELQQHDELFHEGQTAQGQQKGQEIRGDKIAWVEKDDPHINYIGMLIARLDALMLSCSRRLGHYHINGRTKVSCCNTNSMLCL</sequence>
<evidence type="ECO:0000256" key="2">
    <source>
        <dbReference type="ARBA" id="ARBA00022771"/>
    </source>
</evidence>
<organism evidence="8 9">
    <name type="scientific">Paralvinella palmiformis</name>
    <dbReference type="NCBI Taxonomy" id="53620"/>
    <lineage>
        <taxon>Eukaryota</taxon>
        <taxon>Metazoa</taxon>
        <taxon>Spiralia</taxon>
        <taxon>Lophotrochozoa</taxon>
        <taxon>Annelida</taxon>
        <taxon>Polychaeta</taxon>
        <taxon>Sedentaria</taxon>
        <taxon>Canalipalpata</taxon>
        <taxon>Terebellida</taxon>
        <taxon>Terebelliformia</taxon>
        <taxon>Alvinellidae</taxon>
        <taxon>Paralvinella</taxon>
    </lineage>
</organism>
<keyword evidence="4" id="KW-0847">Vitamin C</keyword>
<comment type="caution">
    <text evidence="8">The sequence shown here is derived from an EMBL/GenBank/DDBJ whole genome shotgun (WGS) entry which is preliminary data.</text>
</comment>
<feature type="region of interest" description="Disordered" evidence="6">
    <location>
        <begin position="51"/>
        <end position="163"/>
    </location>
</feature>
<keyword evidence="2 5" id="KW-0863">Zinc-finger</keyword>
<dbReference type="PROSITE" id="PS50865">
    <property type="entry name" value="ZF_MYND_2"/>
    <property type="match status" value="1"/>
</dbReference>
<dbReference type="PANTHER" id="PTHR12907:SF26">
    <property type="entry name" value="HIF PROLYL HYDROXYLASE, ISOFORM C"/>
    <property type="match status" value="1"/>
</dbReference>
<proteinExistence type="predicted"/>
<evidence type="ECO:0000256" key="4">
    <source>
        <dbReference type="ARBA" id="ARBA00022896"/>
    </source>
</evidence>
<dbReference type="Proteomes" id="UP001208570">
    <property type="component" value="Unassembled WGS sequence"/>
</dbReference>
<reference evidence="8" key="1">
    <citation type="journal article" date="2023" name="Mol. Biol. Evol.">
        <title>Third-Generation Sequencing Reveals the Adaptive Role of the Epigenome in Three Deep-Sea Polychaetes.</title>
        <authorList>
            <person name="Perez M."/>
            <person name="Aroh O."/>
            <person name="Sun Y."/>
            <person name="Lan Y."/>
            <person name="Juniper S.K."/>
            <person name="Young C.R."/>
            <person name="Angers B."/>
            <person name="Qian P.Y."/>
        </authorList>
    </citation>
    <scope>NUCLEOTIDE SEQUENCE</scope>
    <source>
        <strain evidence="8">P08H-3</strain>
    </source>
</reference>
<evidence type="ECO:0000259" key="7">
    <source>
        <dbReference type="PROSITE" id="PS50865"/>
    </source>
</evidence>
<dbReference type="InterPro" id="IPR002893">
    <property type="entry name" value="Znf_MYND"/>
</dbReference>
<dbReference type="SUPFAM" id="SSF144232">
    <property type="entry name" value="HIT/MYND zinc finger-like"/>
    <property type="match status" value="1"/>
</dbReference>
<feature type="compositionally biased region" description="Basic and acidic residues" evidence="6">
    <location>
        <begin position="94"/>
        <end position="109"/>
    </location>
</feature>
<dbReference type="PROSITE" id="PS01360">
    <property type="entry name" value="ZF_MYND_1"/>
    <property type="match status" value="1"/>
</dbReference>
<dbReference type="PANTHER" id="PTHR12907">
    <property type="entry name" value="EGL NINE HOMOLOG-RELATED"/>
    <property type="match status" value="1"/>
</dbReference>
<evidence type="ECO:0000313" key="9">
    <source>
        <dbReference type="Proteomes" id="UP001208570"/>
    </source>
</evidence>
<dbReference type="Pfam" id="PF01753">
    <property type="entry name" value="zf-MYND"/>
    <property type="match status" value="1"/>
</dbReference>
<dbReference type="GO" id="GO:0008270">
    <property type="term" value="F:zinc ion binding"/>
    <property type="evidence" value="ECO:0007669"/>
    <property type="project" value="UniProtKB-KW"/>
</dbReference>
<keyword evidence="1" id="KW-0479">Metal-binding</keyword>
<name>A0AAD9K529_9ANNE</name>
<dbReference type="EMBL" id="JAODUP010000056">
    <property type="protein sequence ID" value="KAK2165016.1"/>
    <property type="molecule type" value="Genomic_DNA"/>
</dbReference>
<feature type="compositionally biased region" description="Basic and acidic residues" evidence="6">
    <location>
        <begin position="66"/>
        <end position="79"/>
    </location>
</feature>
<dbReference type="InterPro" id="IPR051559">
    <property type="entry name" value="HIF_prolyl_hydroxylases"/>
</dbReference>
<dbReference type="Gene3D" id="2.60.120.620">
    <property type="entry name" value="q2cbj1_9rhob like domain"/>
    <property type="match status" value="1"/>
</dbReference>
<dbReference type="GO" id="GO:0031543">
    <property type="term" value="F:peptidyl-proline dioxygenase activity"/>
    <property type="evidence" value="ECO:0007669"/>
    <property type="project" value="TreeGrafter"/>
</dbReference>
<feature type="compositionally biased region" description="Low complexity" evidence="6">
    <location>
        <begin position="152"/>
        <end position="163"/>
    </location>
</feature>
<accession>A0AAD9K529</accession>
<evidence type="ECO:0000256" key="5">
    <source>
        <dbReference type="PROSITE-ProRule" id="PRU00134"/>
    </source>
</evidence>
<gene>
    <name evidence="8" type="ORF">LSH36_56g04022</name>
</gene>
<feature type="compositionally biased region" description="Basic residues" evidence="6">
    <location>
        <begin position="51"/>
        <end position="65"/>
    </location>
</feature>
<feature type="compositionally biased region" description="Polar residues" evidence="6">
    <location>
        <begin position="114"/>
        <end position="125"/>
    </location>
</feature>
<keyword evidence="3" id="KW-0862">Zinc</keyword>
<keyword evidence="9" id="KW-1185">Reference proteome</keyword>
<evidence type="ECO:0000256" key="6">
    <source>
        <dbReference type="SAM" id="MobiDB-lite"/>
    </source>
</evidence>
<dbReference type="GO" id="GO:0071456">
    <property type="term" value="P:cellular response to hypoxia"/>
    <property type="evidence" value="ECO:0007669"/>
    <property type="project" value="TreeGrafter"/>
</dbReference>